<evidence type="ECO:0000256" key="1">
    <source>
        <dbReference type="ARBA" id="ARBA00004123"/>
    </source>
</evidence>
<dbReference type="PANTHER" id="PTHR31744:SF210">
    <property type="entry name" value="NAC DOMAIN-CONTAINING PROTEIN 86-LIKE"/>
    <property type="match status" value="1"/>
</dbReference>
<evidence type="ECO:0000256" key="3">
    <source>
        <dbReference type="ARBA" id="ARBA00023125"/>
    </source>
</evidence>
<reference evidence="10" key="1">
    <citation type="submission" date="2025-08" db="UniProtKB">
        <authorList>
            <consortium name="RefSeq"/>
        </authorList>
    </citation>
    <scope>IDENTIFICATION</scope>
    <source>
        <tissue evidence="10">Young leaves</tissue>
    </source>
</reference>
<dbReference type="GO" id="GO:0006355">
    <property type="term" value="P:regulation of DNA-templated transcription"/>
    <property type="evidence" value="ECO:0007669"/>
    <property type="project" value="InterPro"/>
</dbReference>
<feature type="compositionally biased region" description="Low complexity" evidence="7">
    <location>
        <begin position="319"/>
        <end position="336"/>
    </location>
</feature>
<keyword evidence="4" id="KW-0804">Transcription</keyword>
<evidence type="ECO:0000256" key="5">
    <source>
        <dbReference type="ARBA" id="ARBA00023242"/>
    </source>
</evidence>
<evidence type="ECO:0000313" key="10">
    <source>
        <dbReference type="RefSeq" id="XP_022968191.1"/>
    </source>
</evidence>
<feature type="region of interest" description="Disordered" evidence="7">
    <location>
        <begin position="316"/>
        <end position="336"/>
    </location>
</feature>
<dbReference type="FunFam" id="2.170.150.80:FF:000002">
    <property type="entry name" value="Nac domain-containing protein 86"/>
    <property type="match status" value="1"/>
</dbReference>
<protein>
    <submittedName>
        <fullName evidence="10">NAC domain containing protein 50-like isoform X1</fullName>
    </submittedName>
</protein>
<keyword evidence="3" id="KW-0238">DNA-binding</keyword>
<accession>A0A6J1HU62</accession>
<evidence type="ECO:0000256" key="7">
    <source>
        <dbReference type="SAM" id="MobiDB-lite"/>
    </source>
</evidence>
<name>A0A6J1HU62_CUCMA</name>
<keyword evidence="2" id="KW-0805">Transcription regulation</keyword>
<evidence type="ECO:0000256" key="4">
    <source>
        <dbReference type="ARBA" id="ARBA00023163"/>
    </source>
</evidence>
<keyword evidence="5" id="KW-0539">Nucleus</keyword>
<feature type="domain" description="NAC" evidence="8">
    <location>
        <begin position="33"/>
        <end position="187"/>
    </location>
</feature>
<dbReference type="PROSITE" id="PS51005">
    <property type="entry name" value="NAC"/>
    <property type="match status" value="1"/>
</dbReference>
<dbReference type="PANTHER" id="PTHR31744">
    <property type="entry name" value="PROTEIN CUP-SHAPED COTYLEDON 2-RELATED"/>
    <property type="match status" value="1"/>
</dbReference>
<dbReference type="RefSeq" id="XP_022968191.1">
    <property type="nucleotide sequence ID" value="XM_023112423.1"/>
</dbReference>
<keyword evidence="9" id="KW-1185">Reference proteome</keyword>
<dbReference type="GO" id="GO:0005634">
    <property type="term" value="C:nucleus"/>
    <property type="evidence" value="ECO:0007669"/>
    <property type="project" value="UniProtKB-SubCell"/>
</dbReference>
<dbReference type="Proteomes" id="UP000504608">
    <property type="component" value="Unplaced"/>
</dbReference>
<feature type="coiled-coil region" evidence="6">
    <location>
        <begin position="403"/>
        <end position="451"/>
    </location>
</feature>
<dbReference type="GeneID" id="111467499"/>
<dbReference type="AlphaFoldDB" id="A0A6J1HU62"/>
<dbReference type="GO" id="GO:0003677">
    <property type="term" value="F:DNA binding"/>
    <property type="evidence" value="ECO:0007669"/>
    <property type="project" value="UniProtKB-KW"/>
</dbReference>
<evidence type="ECO:0000256" key="6">
    <source>
        <dbReference type="SAM" id="Coils"/>
    </source>
</evidence>
<dbReference type="Gene3D" id="2.170.150.80">
    <property type="entry name" value="NAC domain"/>
    <property type="match status" value="1"/>
</dbReference>
<gene>
    <name evidence="10" type="primary">LOC111467499</name>
</gene>
<feature type="region of interest" description="Disordered" evidence="7">
    <location>
        <begin position="372"/>
        <end position="391"/>
    </location>
</feature>
<organism evidence="9 10">
    <name type="scientific">Cucurbita maxima</name>
    <name type="common">Pumpkin</name>
    <name type="synonym">Winter squash</name>
    <dbReference type="NCBI Taxonomy" id="3661"/>
    <lineage>
        <taxon>Eukaryota</taxon>
        <taxon>Viridiplantae</taxon>
        <taxon>Streptophyta</taxon>
        <taxon>Embryophyta</taxon>
        <taxon>Tracheophyta</taxon>
        <taxon>Spermatophyta</taxon>
        <taxon>Magnoliopsida</taxon>
        <taxon>eudicotyledons</taxon>
        <taxon>Gunneridae</taxon>
        <taxon>Pentapetalae</taxon>
        <taxon>rosids</taxon>
        <taxon>fabids</taxon>
        <taxon>Cucurbitales</taxon>
        <taxon>Cucurbitaceae</taxon>
        <taxon>Cucurbiteae</taxon>
        <taxon>Cucurbita</taxon>
    </lineage>
</organism>
<dbReference type="KEGG" id="cmax:111467499"/>
<proteinExistence type="predicted"/>
<dbReference type="OrthoDB" id="645697at2759"/>
<dbReference type="Pfam" id="PF02365">
    <property type="entry name" value="NAM"/>
    <property type="match status" value="1"/>
</dbReference>
<dbReference type="InterPro" id="IPR036093">
    <property type="entry name" value="NAC_dom_sf"/>
</dbReference>
<evidence type="ECO:0000256" key="2">
    <source>
        <dbReference type="ARBA" id="ARBA00023015"/>
    </source>
</evidence>
<sequence length="451" mass="50138">MGSETLTLSPPLALTKPVAAATAAAAAAAPTALAPGFRFHPTDEELVIYYLKRKVCGKSFRFNAISEVDIYKSEPWDLAGKSRLKSRDQEYYFFSVLDKKYGNGARMNRATSQGYWKATGNDRQVRHDTRTVGLKKTLVFHSGRAPDGKRTNWVMHEYRLVDEELEKAGAGTGSSKDAYVLCRVFHKSNIGPPNGHRYAPFIEEEWDDGGSVLIPGEEIADGVVASHDTQSERNSNSVCAAEDRNNHVCGDGKDGMQEKTQFINKDLVMSNDPPRNSHSFLFMCKSEELEDYTPPSIIANPKPFSLMKYKRRRQSDLPSELSKASENSSMSNEELSLSEIATASQTDVTTSSEMTPTTKNFLSTLVEYSLLESTEPKDSPAPPPALETSDLSSSVHPSILKFIQDLQHEIHKTSMERETLKFELLSARAMISILQSRIVVLNKEINDLKSN</sequence>
<dbReference type="InterPro" id="IPR003441">
    <property type="entry name" value="NAC-dom"/>
</dbReference>
<evidence type="ECO:0000259" key="8">
    <source>
        <dbReference type="PROSITE" id="PS51005"/>
    </source>
</evidence>
<comment type="subcellular location">
    <subcellularLocation>
        <location evidence="1">Nucleus</location>
    </subcellularLocation>
</comment>
<dbReference type="SUPFAM" id="SSF101941">
    <property type="entry name" value="NAC domain"/>
    <property type="match status" value="1"/>
</dbReference>
<evidence type="ECO:0000313" key="9">
    <source>
        <dbReference type="Proteomes" id="UP000504608"/>
    </source>
</evidence>
<keyword evidence="6" id="KW-0175">Coiled coil</keyword>